<comment type="caution">
    <text evidence="1">The sequence shown here is derived from an EMBL/GenBank/DDBJ whole genome shotgun (WGS) entry which is preliminary data.</text>
</comment>
<dbReference type="Proteomes" id="UP001642360">
    <property type="component" value="Unassembled WGS sequence"/>
</dbReference>
<dbReference type="EMBL" id="CAUOFW020007947">
    <property type="protein sequence ID" value="CAK9181171.1"/>
    <property type="molecule type" value="Genomic_DNA"/>
</dbReference>
<dbReference type="SUPFAM" id="SSF52047">
    <property type="entry name" value="RNI-like"/>
    <property type="match status" value="1"/>
</dbReference>
<accession>A0ABC8UJE9</accession>
<evidence type="ECO:0000313" key="1">
    <source>
        <dbReference type="EMBL" id="CAK9181171.1"/>
    </source>
</evidence>
<dbReference type="Pfam" id="PF13516">
    <property type="entry name" value="LRR_6"/>
    <property type="match status" value="1"/>
</dbReference>
<dbReference type="Gene3D" id="3.80.10.10">
    <property type="entry name" value="Ribonuclease Inhibitor"/>
    <property type="match status" value="1"/>
</dbReference>
<keyword evidence="2" id="KW-1185">Reference proteome</keyword>
<dbReference type="InterPro" id="IPR032675">
    <property type="entry name" value="LRR_dom_sf"/>
</dbReference>
<dbReference type="InterPro" id="IPR001611">
    <property type="entry name" value="Leu-rich_rpt"/>
</dbReference>
<sequence>MHELRHLQLFGNNLTNDGLQAILSDCPHLVSLDLRQCFSISLAGNSVRSCFEKIKDVRYPNDSTEDYGFDAQISDDDSWDDADAWDPPDMWDCCGSYVSNAAPDYGGLHYEDYF</sequence>
<organism evidence="1 2">
    <name type="scientific">Ilex paraguariensis</name>
    <name type="common">yerba mate</name>
    <dbReference type="NCBI Taxonomy" id="185542"/>
    <lineage>
        <taxon>Eukaryota</taxon>
        <taxon>Viridiplantae</taxon>
        <taxon>Streptophyta</taxon>
        <taxon>Embryophyta</taxon>
        <taxon>Tracheophyta</taxon>
        <taxon>Spermatophyta</taxon>
        <taxon>Magnoliopsida</taxon>
        <taxon>eudicotyledons</taxon>
        <taxon>Gunneridae</taxon>
        <taxon>Pentapetalae</taxon>
        <taxon>asterids</taxon>
        <taxon>campanulids</taxon>
        <taxon>Aquifoliales</taxon>
        <taxon>Aquifoliaceae</taxon>
        <taxon>Ilex</taxon>
    </lineage>
</organism>
<name>A0ABC8UJE9_9AQUA</name>
<gene>
    <name evidence="1" type="ORF">ILEXP_LOCUS51218</name>
</gene>
<reference evidence="1 2" key="1">
    <citation type="submission" date="2024-02" db="EMBL/GenBank/DDBJ databases">
        <authorList>
            <person name="Vignale AGUSTIN F."/>
            <person name="Sosa J E."/>
            <person name="Modenutti C."/>
        </authorList>
    </citation>
    <scope>NUCLEOTIDE SEQUENCE [LARGE SCALE GENOMIC DNA]</scope>
</reference>
<dbReference type="AlphaFoldDB" id="A0ABC8UJE9"/>
<proteinExistence type="predicted"/>
<evidence type="ECO:0000313" key="2">
    <source>
        <dbReference type="Proteomes" id="UP001642360"/>
    </source>
</evidence>
<protein>
    <submittedName>
        <fullName evidence="1">Uncharacterized protein</fullName>
    </submittedName>
</protein>
<dbReference type="PANTHER" id="PTHR38926:SF2">
    <property type="entry name" value="F-BOX_LRR-REPEAT PROTEIN 21-RELATED"/>
    <property type="match status" value="1"/>
</dbReference>
<dbReference type="PANTHER" id="PTHR38926">
    <property type="entry name" value="F-BOX DOMAIN CONTAINING PROTEIN, EXPRESSED"/>
    <property type="match status" value="1"/>
</dbReference>